<dbReference type="SUPFAM" id="SSF52172">
    <property type="entry name" value="CheY-like"/>
    <property type="match status" value="1"/>
</dbReference>
<dbReference type="PROSITE" id="PS50110">
    <property type="entry name" value="RESPONSE_REGULATORY"/>
    <property type="match status" value="1"/>
</dbReference>
<accession>A0ABR9S2G2</accession>
<organism evidence="4 5">
    <name type="scientific">Ramlibacter pallidus</name>
    <dbReference type="NCBI Taxonomy" id="2780087"/>
    <lineage>
        <taxon>Bacteria</taxon>
        <taxon>Pseudomonadati</taxon>
        <taxon>Pseudomonadota</taxon>
        <taxon>Betaproteobacteria</taxon>
        <taxon>Burkholderiales</taxon>
        <taxon>Comamonadaceae</taxon>
        <taxon>Ramlibacter</taxon>
    </lineage>
</organism>
<dbReference type="PANTHER" id="PTHR44591">
    <property type="entry name" value="STRESS RESPONSE REGULATOR PROTEIN 1"/>
    <property type="match status" value="1"/>
</dbReference>
<name>A0ABR9S2G2_9BURK</name>
<dbReference type="EMBL" id="JADDIV010000002">
    <property type="protein sequence ID" value="MBE7367294.1"/>
    <property type="molecule type" value="Genomic_DNA"/>
</dbReference>
<keyword evidence="5" id="KW-1185">Reference proteome</keyword>
<evidence type="ECO:0000313" key="5">
    <source>
        <dbReference type="Proteomes" id="UP000806285"/>
    </source>
</evidence>
<comment type="caution">
    <text evidence="4">The sequence shown here is derived from an EMBL/GenBank/DDBJ whole genome shotgun (WGS) entry which is preliminary data.</text>
</comment>
<evidence type="ECO:0000256" key="2">
    <source>
        <dbReference type="PROSITE-ProRule" id="PRU00169"/>
    </source>
</evidence>
<dbReference type="RefSeq" id="WP_193675913.1">
    <property type="nucleotide sequence ID" value="NZ_JADDIV010000002.1"/>
</dbReference>
<dbReference type="CDD" id="cd17574">
    <property type="entry name" value="REC_OmpR"/>
    <property type="match status" value="1"/>
</dbReference>
<proteinExistence type="predicted"/>
<keyword evidence="1 2" id="KW-0597">Phosphoprotein</keyword>
<dbReference type="PANTHER" id="PTHR44591:SF3">
    <property type="entry name" value="RESPONSE REGULATORY DOMAIN-CONTAINING PROTEIN"/>
    <property type="match status" value="1"/>
</dbReference>
<dbReference type="Pfam" id="PF00072">
    <property type="entry name" value="Response_reg"/>
    <property type="match status" value="1"/>
</dbReference>
<dbReference type="Gene3D" id="3.40.50.2300">
    <property type="match status" value="1"/>
</dbReference>
<evidence type="ECO:0000313" key="4">
    <source>
        <dbReference type="EMBL" id="MBE7367294.1"/>
    </source>
</evidence>
<dbReference type="Proteomes" id="UP000806285">
    <property type="component" value="Unassembled WGS sequence"/>
</dbReference>
<protein>
    <submittedName>
        <fullName evidence="4">Response regulator</fullName>
    </submittedName>
</protein>
<feature type="domain" description="Response regulatory" evidence="3">
    <location>
        <begin position="129"/>
        <end position="246"/>
    </location>
</feature>
<reference evidence="4 5" key="1">
    <citation type="submission" date="2020-10" db="EMBL/GenBank/DDBJ databases">
        <title>Ramlibacter sp. HM2 16S ribosomal RNA gene Genome sequencing and assembly.</title>
        <authorList>
            <person name="Kang M."/>
        </authorList>
    </citation>
    <scope>NUCLEOTIDE SEQUENCE [LARGE SCALE GENOMIC DNA]</scope>
    <source>
        <strain evidence="4 5">HM2</strain>
    </source>
</reference>
<evidence type="ECO:0000256" key="1">
    <source>
        <dbReference type="ARBA" id="ARBA00022553"/>
    </source>
</evidence>
<dbReference type="InterPro" id="IPR001789">
    <property type="entry name" value="Sig_transdc_resp-reg_receiver"/>
</dbReference>
<dbReference type="SMART" id="SM00448">
    <property type="entry name" value="REC"/>
    <property type="match status" value="1"/>
</dbReference>
<evidence type="ECO:0000259" key="3">
    <source>
        <dbReference type="PROSITE" id="PS50110"/>
    </source>
</evidence>
<sequence length="265" mass="28766">MHPDDIYALTPLGESELHSSATSLTPAQLDLLVRFDGVLSYQQVVDGMQPEARKSAGAMLTALQMRNLVKLAEPDPFTAQWNADVQRLSRNVGDAEVDTSLASLQRSGFFVQIARPRAAPVRAADKPLTAIVVEDEAVLAKFTTTLLTLHGFQVRQAGDRAEVVAEIRRPPIPDLILLDVMLPDADGFDILLRVRQHPALKDVAVIMLTGKATRESVIRGISLGADGYVTKPCTPDALMRAVRTVLSLPQEDDPLSTTSAGRKKI</sequence>
<dbReference type="InterPro" id="IPR011006">
    <property type="entry name" value="CheY-like_superfamily"/>
</dbReference>
<feature type="modified residue" description="4-aspartylphosphate" evidence="2">
    <location>
        <position position="179"/>
    </location>
</feature>
<dbReference type="InterPro" id="IPR050595">
    <property type="entry name" value="Bact_response_regulator"/>
</dbReference>
<gene>
    <name evidence="4" type="ORF">IM787_06945</name>
</gene>